<dbReference type="EMBL" id="JANJYJ010000002">
    <property type="protein sequence ID" value="KAK3226445.1"/>
    <property type="molecule type" value="Genomic_DNA"/>
</dbReference>
<comment type="caution">
    <text evidence="1">The sequence shown here is derived from an EMBL/GenBank/DDBJ whole genome shotgun (WGS) entry which is preliminary data.</text>
</comment>
<name>A0AAE0AYY7_9ROSI</name>
<gene>
    <name evidence="1" type="ORF">Dsin_006307</name>
</gene>
<dbReference type="AlphaFoldDB" id="A0AAE0AYY7"/>
<evidence type="ECO:0000313" key="2">
    <source>
        <dbReference type="Proteomes" id="UP001281410"/>
    </source>
</evidence>
<protein>
    <submittedName>
        <fullName evidence="1">Uncharacterized protein</fullName>
    </submittedName>
</protein>
<keyword evidence="2" id="KW-1185">Reference proteome</keyword>
<accession>A0AAE0AYY7</accession>
<sequence>MPTKLVNMTVIGSIIRDVHLMIYKSVNLLTAASSLVGFDVRLNEMSMPAITFSSPRRTAAKWDLVPPINQNCSFLHHCSISMPDHLISSIVRRQVVNVMTKRYMREVMVKDWTTNWLERRQSAGRKQ</sequence>
<evidence type="ECO:0000313" key="1">
    <source>
        <dbReference type="EMBL" id="KAK3226445.1"/>
    </source>
</evidence>
<reference evidence="1" key="1">
    <citation type="journal article" date="2023" name="Plant J.">
        <title>Genome sequences and population genomics provide insights into the demographic history, inbreeding, and mutation load of two 'living fossil' tree species of Dipteronia.</title>
        <authorList>
            <person name="Feng Y."/>
            <person name="Comes H.P."/>
            <person name="Chen J."/>
            <person name="Zhu S."/>
            <person name="Lu R."/>
            <person name="Zhang X."/>
            <person name="Li P."/>
            <person name="Qiu J."/>
            <person name="Olsen K.M."/>
            <person name="Qiu Y."/>
        </authorList>
    </citation>
    <scope>NUCLEOTIDE SEQUENCE</scope>
    <source>
        <strain evidence="1">NBL</strain>
    </source>
</reference>
<proteinExistence type="predicted"/>
<dbReference type="Proteomes" id="UP001281410">
    <property type="component" value="Unassembled WGS sequence"/>
</dbReference>
<organism evidence="1 2">
    <name type="scientific">Dipteronia sinensis</name>
    <dbReference type="NCBI Taxonomy" id="43782"/>
    <lineage>
        <taxon>Eukaryota</taxon>
        <taxon>Viridiplantae</taxon>
        <taxon>Streptophyta</taxon>
        <taxon>Embryophyta</taxon>
        <taxon>Tracheophyta</taxon>
        <taxon>Spermatophyta</taxon>
        <taxon>Magnoliopsida</taxon>
        <taxon>eudicotyledons</taxon>
        <taxon>Gunneridae</taxon>
        <taxon>Pentapetalae</taxon>
        <taxon>rosids</taxon>
        <taxon>malvids</taxon>
        <taxon>Sapindales</taxon>
        <taxon>Sapindaceae</taxon>
        <taxon>Hippocastanoideae</taxon>
        <taxon>Acereae</taxon>
        <taxon>Dipteronia</taxon>
    </lineage>
</organism>